<dbReference type="AlphaFoldDB" id="A0AAD9L7Q1"/>
<feature type="region of interest" description="Disordered" evidence="1">
    <location>
        <begin position="163"/>
        <end position="184"/>
    </location>
</feature>
<name>A0AAD9L7Q1_PAPLA</name>
<sequence>MEIVHLHSSLTFQPTHAFSSPYSLNSKAFGPKFRGEVGRTPGYLPTGLRLRKKGYSLRCRGIEPLAKAHVSDEVVGHRSRGKLSCYHYTSSVVTVVKAHILRIPKMRLSSQTVENRGQEKAEKANLGIGSFCSLCSNTATNSWLRKLFDLMDDNPSMSVQKDMSTKEERVGHRQPSATGDLPSRLAMTPLLCPGSRDSGYALTAGCVGVWSASPGHEPRIP</sequence>
<evidence type="ECO:0000313" key="3">
    <source>
        <dbReference type="Proteomes" id="UP001182556"/>
    </source>
</evidence>
<evidence type="ECO:0000313" key="2">
    <source>
        <dbReference type="EMBL" id="KAK1926123.1"/>
    </source>
</evidence>
<reference evidence="2" key="1">
    <citation type="submission" date="2023-02" db="EMBL/GenBank/DDBJ databases">
        <title>Identification and recombinant expression of a fungal hydrolase from Papiliotrema laurentii that hydrolyzes apple cutin and clears colloidal polyester polyurethane.</title>
        <authorList>
            <consortium name="DOE Joint Genome Institute"/>
            <person name="Roman V.A."/>
            <person name="Bojanowski C."/>
            <person name="Crable B.R."/>
            <person name="Wagner D.N."/>
            <person name="Hung C.S."/>
            <person name="Nadeau L.J."/>
            <person name="Schratz L."/>
            <person name="Haridas S."/>
            <person name="Pangilinan J."/>
            <person name="Lipzen A."/>
            <person name="Na H."/>
            <person name="Yan M."/>
            <person name="Ng V."/>
            <person name="Grigoriev I.V."/>
            <person name="Spatafora J.W."/>
            <person name="Barlow D."/>
            <person name="Biffinger J."/>
            <person name="Kelley-Loughnane N."/>
            <person name="Varaljay V.A."/>
            <person name="Crookes-Goodson W.J."/>
        </authorList>
    </citation>
    <scope>NUCLEOTIDE SEQUENCE</scope>
    <source>
        <strain evidence="2">5307AH</strain>
    </source>
</reference>
<keyword evidence="3" id="KW-1185">Reference proteome</keyword>
<proteinExistence type="predicted"/>
<comment type="caution">
    <text evidence="2">The sequence shown here is derived from an EMBL/GenBank/DDBJ whole genome shotgun (WGS) entry which is preliminary data.</text>
</comment>
<gene>
    <name evidence="2" type="ORF">DB88DRAFT_521105</name>
</gene>
<organism evidence="2 3">
    <name type="scientific">Papiliotrema laurentii</name>
    <name type="common">Cryptococcus laurentii</name>
    <dbReference type="NCBI Taxonomy" id="5418"/>
    <lineage>
        <taxon>Eukaryota</taxon>
        <taxon>Fungi</taxon>
        <taxon>Dikarya</taxon>
        <taxon>Basidiomycota</taxon>
        <taxon>Agaricomycotina</taxon>
        <taxon>Tremellomycetes</taxon>
        <taxon>Tremellales</taxon>
        <taxon>Rhynchogastremaceae</taxon>
        <taxon>Papiliotrema</taxon>
    </lineage>
</organism>
<dbReference type="EMBL" id="JAODAN010000002">
    <property type="protein sequence ID" value="KAK1926123.1"/>
    <property type="molecule type" value="Genomic_DNA"/>
</dbReference>
<dbReference type="Proteomes" id="UP001182556">
    <property type="component" value="Unassembled WGS sequence"/>
</dbReference>
<protein>
    <submittedName>
        <fullName evidence="2">Uncharacterized protein</fullName>
    </submittedName>
</protein>
<evidence type="ECO:0000256" key="1">
    <source>
        <dbReference type="SAM" id="MobiDB-lite"/>
    </source>
</evidence>
<accession>A0AAD9L7Q1</accession>